<reference evidence="1" key="1">
    <citation type="submission" date="2023-10" db="EMBL/GenBank/DDBJ databases">
        <title>Genome assembly of Pristionchus species.</title>
        <authorList>
            <person name="Yoshida K."/>
            <person name="Sommer R.J."/>
        </authorList>
    </citation>
    <scope>NUCLEOTIDE SEQUENCE</scope>
    <source>
        <strain evidence="1">RS5133</strain>
    </source>
</reference>
<evidence type="ECO:0000313" key="1">
    <source>
        <dbReference type="EMBL" id="GMT11090.1"/>
    </source>
</evidence>
<dbReference type="GO" id="GO:0097431">
    <property type="term" value="C:mitotic spindle pole"/>
    <property type="evidence" value="ECO:0007669"/>
    <property type="project" value="TreeGrafter"/>
</dbReference>
<proteinExistence type="predicted"/>
<evidence type="ECO:0000313" key="2">
    <source>
        <dbReference type="Proteomes" id="UP001432322"/>
    </source>
</evidence>
<comment type="caution">
    <text evidence="1">The sequence shown here is derived from an EMBL/GenBank/DDBJ whole genome shotgun (WGS) entry which is preliminary data.</text>
</comment>
<dbReference type="PANTHER" id="PTHR16056:SF36">
    <property type="entry name" value="TETRATRICOPEPTIDE REPEAT PROTEIN"/>
    <property type="match status" value="1"/>
</dbReference>
<dbReference type="GO" id="GO:0005876">
    <property type="term" value="C:spindle microtubule"/>
    <property type="evidence" value="ECO:0007669"/>
    <property type="project" value="TreeGrafter"/>
</dbReference>
<dbReference type="GO" id="GO:0008017">
    <property type="term" value="F:microtubule binding"/>
    <property type="evidence" value="ECO:0007669"/>
    <property type="project" value="TreeGrafter"/>
</dbReference>
<dbReference type="SUPFAM" id="SSF48452">
    <property type="entry name" value="TPR-like"/>
    <property type="match status" value="1"/>
</dbReference>
<protein>
    <submittedName>
        <fullName evidence="1">Uncharacterized protein</fullName>
    </submittedName>
</protein>
<dbReference type="Proteomes" id="UP001432322">
    <property type="component" value="Unassembled WGS sequence"/>
</dbReference>
<feature type="non-terminal residue" evidence="1">
    <location>
        <position position="1"/>
    </location>
</feature>
<dbReference type="InterPro" id="IPR011990">
    <property type="entry name" value="TPR-like_helical_dom_sf"/>
</dbReference>
<dbReference type="AlphaFoldDB" id="A0AAV5UUX1"/>
<dbReference type="Pfam" id="PF21033">
    <property type="entry name" value="RMD1-3"/>
    <property type="match status" value="1"/>
</dbReference>
<accession>A0AAV5UUX1</accession>
<sequence>PIAVPSRHFFHLQTMENVSLENVDQMLDNYNGQEAFEALSKMDRSSEVEWRLANAIYILSNDIEDAAERRDKINEGFELAASAFEKDPTNAEAAKQAAMLVGTLSEMASNPLEQMKFGAQFKKFLDHTIELAPEPDMVVLHMRGRFSFAIASLSWLERTMACRVFNTLPSCTYDDALKDLLAAEEIYPSLDTLLFIGKAYLGKGDIDKGHEYLTRVAESEGVDAVDEEQIEEAKKILDDF</sequence>
<dbReference type="PANTHER" id="PTHR16056">
    <property type="entry name" value="REGULATOR OF MICROTUBULE DYNAMICS PROTEIN"/>
    <property type="match status" value="1"/>
</dbReference>
<dbReference type="Gene3D" id="1.25.40.10">
    <property type="entry name" value="Tetratricopeptide repeat domain"/>
    <property type="match status" value="1"/>
</dbReference>
<keyword evidence="2" id="KW-1185">Reference proteome</keyword>
<dbReference type="GO" id="GO:0005739">
    <property type="term" value="C:mitochondrion"/>
    <property type="evidence" value="ECO:0007669"/>
    <property type="project" value="TreeGrafter"/>
</dbReference>
<organism evidence="1 2">
    <name type="scientific">Pristionchus fissidentatus</name>
    <dbReference type="NCBI Taxonomy" id="1538716"/>
    <lineage>
        <taxon>Eukaryota</taxon>
        <taxon>Metazoa</taxon>
        <taxon>Ecdysozoa</taxon>
        <taxon>Nematoda</taxon>
        <taxon>Chromadorea</taxon>
        <taxon>Rhabditida</taxon>
        <taxon>Rhabditina</taxon>
        <taxon>Diplogasteromorpha</taxon>
        <taxon>Diplogasteroidea</taxon>
        <taxon>Neodiplogasteridae</taxon>
        <taxon>Pristionchus</taxon>
    </lineage>
</organism>
<dbReference type="EMBL" id="BTSY01000001">
    <property type="protein sequence ID" value="GMT11090.1"/>
    <property type="molecule type" value="Genomic_DNA"/>
</dbReference>
<gene>
    <name evidence="1" type="ORF">PFISCL1PPCAC_2387</name>
</gene>
<dbReference type="InterPro" id="IPR049039">
    <property type="entry name" value="RMD1-3_a_helical_rpt"/>
</dbReference>
<name>A0AAV5UUX1_9BILA</name>